<dbReference type="InterPro" id="IPR026001">
    <property type="entry name" value="Abi-like_C"/>
</dbReference>
<evidence type="ECO:0000313" key="2">
    <source>
        <dbReference type="Proteomes" id="UP000675920"/>
    </source>
</evidence>
<dbReference type="Pfam" id="PF14355">
    <property type="entry name" value="Abi_C"/>
    <property type="match status" value="1"/>
</dbReference>
<protein>
    <submittedName>
        <fullName evidence="3">Abortive infection family protein</fullName>
    </submittedName>
</protein>
<evidence type="ECO:0000259" key="1">
    <source>
        <dbReference type="Pfam" id="PF14355"/>
    </source>
</evidence>
<dbReference type="RefSeq" id="WP_084544919.1">
    <property type="nucleotide sequence ID" value="NZ_AXWS01000008.1"/>
</dbReference>
<dbReference type="AlphaFoldDB" id="A0A8B6XB52"/>
<keyword evidence="2" id="KW-1185">Reference proteome</keyword>
<dbReference type="OrthoDB" id="9762009at2"/>
<feature type="domain" description="Abortive infection protein-like C-terminal" evidence="1">
    <location>
        <begin position="131"/>
        <end position="205"/>
    </location>
</feature>
<sequence>MREVLHDLLDPRLWTELQKHDHLEWTVQKCATEVNELLKYDGYEVVLDGHFYKVRELAGTIIDVENRFQTASELTELIIEEQIKKCREKIECNDYSGAITNARTLLESVCIKIESELDSSYTPSSDGDLAKLFNRARKLLNLDPSRQDISDALKQVLSGLMNIVNGLATMRNKMSDSHGVTYKPNRHHAKLAVNSAKTLADFLFDSMNYQLEKGSLKKEKPSTRSS</sequence>
<reference evidence="3" key="1">
    <citation type="submission" date="2025-08" db="UniProtKB">
        <authorList>
            <consortium name="RefSeq"/>
        </authorList>
    </citation>
    <scope>IDENTIFICATION</scope>
</reference>
<name>A0A8B6XB52_9BURK</name>
<accession>A0A8B6XB52</accession>
<dbReference type="Proteomes" id="UP000675920">
    <property type="component" value="Unplaced"/>
</dbReference>
<proteinExistence type="predicted"/>
<organism evidence="2 3">
    <name type="scientific">Derxia gummosa DSM 723</name>
    <dbReference type="NCBI Taxonomy" id="1121388"/>
    <lineage>
        <taxon>Bacteria</taxon>
        <taxon>Pseudomonadati</taxon>
        <taxon>Pseudomonadota</taxon>
        <taxon>Betaproteobacteria</taxon>
        <taxon>Burkholderiales</taxon>
        <taxon>Alcaligenaceae</taxon>
        <taxon>Derxia</taxon>
    </lineage>
</organism>
<evidence type="ECO:0000313" key="3">
    <source>
        <dbReference type="RefSeq" id="WP_084544919.1"/>
    </source>
</evidence>